<comment type="caution">
    <text evidence="1">The sequence shown here is derived from an EMBL/GenBank/DDBJ whole genome shotgun (WGS) entry which is preliminary data.</text>
</comment>
<dbReference type="AlphaFoldDB" id="A0A2W4ZP16"/>
<evidence type="ECO:0000313" key="1">
    <source>
        <dbReference type="EMBL" id="PZO59975.1"/>
    </source>
</evidence>
<reference evidence="1 2" key="2">
    <citation type="submission" date="2018-06" db="EMBL/GenBank/DDBJ databases">
        <title>Metagenomic assembly of (sub)arctic Cyanobacteria and their associated microbiome from non-axenic cultures.</title>
        <authorList>
            <person name="Baurain D."/>
        </authorList>
    </citation>
    <scope>NUCLEOTIDE SEQUENCE [LARGE SCALE GENOMIC DNA]</scope>
    <source>
        <strain evidence="1">ULC027bin1</strain>
    </source>
</reference>
<gene>
    <name evidence="1" type="ORF">DCF15_02755</name>
</gene>
<dbReference type="EMBL" id="QBMP01000014">
    <property type="protein sequence ID" value="PZO59975.1"/>
    <property type="molecule type" value="Genomic_DNA"/>
</dbReference>
<reference evidence="2" key="1">
    <citation type="submission" date="2018-04" db="EMBL/GenBank/DDBJ databases">
        <authorList>
            <person name="Cornet L."/>
        </authorList>
    </citation>
    <scope>NUCLEOTIDE SEQUENCE [LARGE SCALE GENOMIC DNA]</scope>
</reference>
<protein>
    <submittedName>
        <fullName evidence="1">Uncharacterized protein</fullName>
    </submittedName>
</protein>
<organism evidence="1 2">
    <name type="scientific">Phormidesmis priestleyi</name>
    <dbReference type="NCBI Taxonomy" id="268141"/>
    <lineage>
        <taxon>Bacteria</taxon>
        <taxon>Bacillati</taxon>
        <taxon>Cyanobacteriota</taxon>
        <taxon>Cyanophyceae</taxon>
        <taxon>Leptolyngbyales</taxon>
        <taxon>Leptolyngbyaceae</taxon>
        <taxon>Phormidesmis</taxon>
    </lineage>
</organism>
<accession>A0A2W4ZP16</accession>
<sequence length="109" mass="11905">MIKHFFKPLVWVGIALLLLISVWSRPVTASLTDSRVNQLEYQVRSLQTQVSQLQSRIPGAASSPAPRTEASAGIYDPALDAQFDNLATLVIEINQRVKALESQASGSAR</sequence>
<dbReference type="Proteomes" id="UP000249794">
    <property type="component" value="Unassembled WGS sequence"/>
</dbReference>
<name>A0A2W4ZP16_9CYAN</name>
<evidence type="ECO:0000313" key="2">
    <source>
        <dbReference type="Proteomes" id="UP000249794"/>
    </source>
</evidence>
<proteinExistence type="predicted"/>